<feature type="region of interest" description="Disordered" evidence="6">
    <location>
        <begin position="369"/>
        <end position="391"/>
    </location>
</feature>
<gene>
    <name evidence="8" type="ORF">A3Q56_06449</name>
</gene>
<evidence type="ECO:0000256" key="6">
    <source>
        <dbReference type="SAM" id="MobiDB-lite"/>
    </source>
</evidence>
<feature type="region of interest" description="Disordered" evidence="6">
    <location>
        <begin position="152"/>
        <end position="201"/>
    </location>
</feature>
<dbReference type="Gene3D" id="1.10.220.150">
    <property type="entry name" value="Arf GTPase activating protein"/>
    <property type="match status" value="1"/>
</dbReference>
<evidence type="ECO:0000256" key="2">
    <source>
        <dbReference type="ARBA" id="ARBA00022723"/>
    </source>
</evidence>
<keyword evidence="4" id="KW-0862">Zinc</keyword>
<dbReference type="Pfam" id="PF01412">
    <property type="entry name" value="ArfGap"/>
    <property type="match status" value="1"/>
</dbReference>
<dbReference type="OrthoDB" id="983479at2759"/>
<dbReference type="GO" id="GO:0008270">
    <property type="term" value="F:zinc ion binding"/>
    <property type="evidence" value="ECO:0007669"/>
    <property type="project" value="UniProtKB-KW"/>
</dbReference>
<evidence type="ECO:0000259" key="7">
    <source>
        <dbReference type="PROSITE" id="PS50115"/>
    </source>
</evidence>
<dbReference type="SUPFAM" id="SSF57863">
    <property type="entry name" value="ArfGap/RecO-like zinc finger"/>
    <property type="match status" value="1"/>
</dbReference>
<dbReference type="CDD" id="cd08831">
    <property type="entry name" value="ArfGap_ArfGap2_3_like"/>
    <property type="match status" value="1"/>
</dbReference>
<feature type="region of interest" description="Disordered" evidence="6">
    <location>
        <begin position="242"/>
        <end position="294"/>
    </location>
</feature>
<feature type="compositionally biased region" description="Polar residues" evidence="6">
    <location>
        <begin position="259"/>
        <end position="290"/>
    </location>
</feature>
<dbReference type="GO" id="GO:0005096">
    <property type="term" value="F:GTPase activator activity"/>
    <property type="evidence" value="ECO:0007669"/>
    <property type="project" value="UniProtKB-KW"/>
</dbReference>
<accession>A0A177AV08</accession>
<dbReference type="InterPro" id="IPR038508">
    <property type="entry name" value="ArfGAP_dom_sf"/>
</dbReference>
<keyword evidence="3 5" id="KW-0863">Zinc-finger</keyword>
<evidence type="ECO:0000313" key="8">
    <source>
        <dbReference type="EMBL" id="OAF65847.1"/>
    </source>
</evidence>
<evidence type="ECO:0000256" key="1">
    <source>
        <dbReference type="ARBA" id="ARBA00022468"/>
    </source>
</evidence>
<dbReference type="EMBL" id="LWCA01001125">
    <property type="protein sequence ID" value="OAF65847.1"/>
    <property type="molecule type" value="Genomic_DNA"/>
</dbReference>
<organism evidence="8 9">
    <name type="scientific">Intoshia linei</name>
    <dbReference type="NCBI Taxonomy" id="1819745"/>
    <lineage>
        <taxon>Eukaryota</taxon>
        <taxon>Metazoa</taxon>
        <taxon>Spiralia</taxon>
        <taxon>Lophotrochozoa</taxon>
        <taxon>Mesozoa</taxon>
        <taxon>Orthonectida</taxon>
        <taxon>Rhopaluridae</taxon>
        <taxon>Intoshia</taxon>
    </lineage>
</organism>
<dbReference type="PANTHER" id="PTHR45686">
    <property type="entry name" value="ADP-RIBOSYLATION FACTOR GTPASE ACTIVATING PROTEIN 3, ISOFORM H-RELATED"/>
    <property type="match status" value="1"/>
</dbReference>
<proteinExistence type="predicted"/>
<evidence type="ECO:0000313" key="9">
    <source>
        <dbReference type="Proteomes" id="UP000078046"/>
    </source>
</evidence>
<keyword evidence="2" id="KW-0479">Metal-binding</keyword>
<feature type="domain" description="Arf-GAP" evidence="7">
    <location>
        <begin position="2"/>
        <end position="86"/>
    </location>
</feature>
<dbReference type="AlphaFoldDB" id="A0A177AV08"/>
<dbReference type="InterPro" id="IPR037278">
    <property type="entry name" value="ARFGAP/RecO"/>
</dbReference>
<reference evidence="8 9" key="1">
    <citation type="submission" date="2016-04" db="EMBL/GenBank/DDBJ databases">
        <title>The genome of Intoshia linei affirms orthonectids as highly simplified spiralians.</title>
        <authorList>
            <person name="Mikhailov K.V."/>
            <person name="Slusarev G.S."/>
            <person name="Nikitin M.A."/>
            <person name="Logacheva M.D."/>
            <person name="Penin A."/>
            <person name="Aleoshin V."/>
            <person name="Panchin Y.V."/>
        </authorList>
    </citation>
    <scope>NUCLEOTIDE SEQUENCE [LARGE SCALE GENOMIC DNA]</scope>
    <source>
        <strain evidence="8">Intl2013</strain>
        <tissue evidence="8">Whole animal</tissue>
    </source>
</reference>
<sequence length="431" mass="49083">MQNIFDSLKNIPANRKCFDCNANNATWATVTYGVFICMDCSAAHRSLGVHLSFVRSTVLDTNWTDFQIKQMILGGNDRALYYFKRHSLMDENFNDRYNHKMAIAYKKTLEKNVINAEHMSIQDVLKNSYLENESIHDFKPDKACNTFTQSMALSNSNAKPKEETKSKPKKKTPSKFLNIASAKKTTKKTTKPEKCETSFINPSNTANISTLKFQSSYVSEPNDDIIERVEGLSNKLNQQHIDGKTSHTQHKPSRDNKSRPTPNKGLNQHSAFISLNPNTDDSVDSSQSKRNVPYESVISRPNYYSGDDYNGSDWLSQLKKDEEVKTNFDTTGELVNEVKQEYKNYQRHTYFRAEEINSYNSEPIKEKPSFTPNRYGGISSNTNDTAEYSSSSYNTKNYDINKDAIKKGVVDVATKISNAAQNFMNSLEKYT</sequence>
<name>A0A177AV08_9BILA</name>
<dbReference type="GO" id="GO:0000139">
    <property type="term" value="C:Golgi membrane"/>
    <property type="evidence" value="ECO:0007669"/>
    <property type="project" value="GOC"/>
</dbReference>
<dbReference type="SMART" id="SM00105">
    <property type="entry name" value="ArfGap"/>
    <property type="match status" value="1"/>
</dbReference>
<dbReference type="PANTHER" id="PTHR45686:SF4">
    <property type="entry name" value="ADP-RIBOSYLATION FACTOR GTPASE ACTIVATING PROTEIN 3, ISOFORM H"/>
    <property type="match status" value="1"/>
</dbReference>
<dbReference type="GO" id="GO:0048205">
    <property type="term" value="P:COPI coating of Golgi vesicle"/>
    <property type="evidence" value="ECO:0007669"/>
    <property type="project" value="TreeGrafter"/>
</dbReference>
<evidence type="ECO:0000256" key="3">
    <source>
        <dbReference type="ARBA" id="ARBA00022771"/>
    </source>
</evidence>
<dbReference type="Proteomes" id="UP000078046">
    <property type="component" value="Unassembled WGS sequence"/>
</dbReference>
<dbReference type="PRINTS" id="PR00405">
    <property type="entry name" value="REVINTRACTNG"/>
</dbReference>
<keyword evidence="1" id="KW-0343">GTPase activation</keyword>
<evidence type="ECO:0000256" key="4">
    <source>
        <dbReference type="ARBA" id="ARBA00022833"/>
    </source>
</evidence>
<dbReference type="PROSITE" id="PS50115">
    <property type="entry name" value="ARFGAP"/>
    <property type="match status" value="1"/>
</dbReference>
<evidence type="ECO:0000256" key="5">
    <source>
        <dbReference type="PROSITE-ProRule" id="PRU00288"/>
    </source>
</evidence>
<dbReference type="InterPro" id="IPR001164">
    <property type="entry name" value="ArfGAP_dom"/>
</dbReference>
<protein>
    <recommendedName>
        <fullName evidence="7">Arf-GAP domain-containing protein</fullName>
    </recommendedName>
</protein>
<feature type="compositionally biased region" description="Polar residues" evidence="6">
    <location>
        <begin position="378"/>
        <end position="391"/>
    </location>
</feature>
<keyword evidence="9" id="KW-1185">Reference proteome</keyword>
<comment type="caution">
    <text evidence="8">The sequence shown here is derived from an EMBL/GenBank/DDBJ whole genome shotgun (WGS) entry which is preliminary data.</text>
</comment>